<reference evidence="13 14" key="1">
    <citation type="submission" date="2018-03" db="EMBL/GenBank/DDBJ databases">
        <title>Genomic Encyclopedia of Archaeal and Bacterial Type Strains, Phase II (KMG-II): from individual species to whole genera.</title>
        <authorList>
            <person name="Goeker M."/>
        </authorList>
    </citation>
    <scope>NUCLEOTIDE SEQUENCE [LARGE SCALE GENOMIC DNA]</scope>
    <source>
        <strain evidence="13 14">DSM 44720</strain>
    </source>
</reference>
<dbReference type="Pfam" id="PF00175">
    <property type="entry name" value="NAD_binding_1"/>
    <property type="match status" value="1"/>
</dbReference>
<evidence type="ECO:0000313" key="14">
    <source>
        <dbReference type="Proteomes" id="UP000239494"/>
    </source>
</evidence>
<dbReference type="Gene3D" id="3.40.50.80">
    <property type="entry name" value="Nucleotide-binding domain of ferredoxin-NADP reductase (FNR) module"/>
    <property type="match status" value="1"/>
</dbReference>
<dbReference type="PANTHER" id="PTHR43396">
    <property type="entry name" value="FLAVOHEMOPROTEIN"/>
    <property type="match status" value="1"/>
</dbReference>
<comment type="similarity">
    <text evidence="10">Belongs to the globin family.</text>
</comment>
<gene>
    <name evidence="13" type="ORF">CLV43_106326</name>
</gene>
<dbReference type="OrthoDB" id="9801223at2"/>
<dbReference type="InterPro" id="IPR012292">
    <property type="entry name" value="Globin/Proto"/>
</dbReference>
<keyword evidence="10" id="KW-0813">Transport</keyword>
<keyword evidence="6" id="KW-0408">Iron</keyword>
<dbReference type="GO" id="GO:0005344">
    <property type="term" value="F:oxygen carrier activity"/>
    <property type="evidence" value="ECO:0007669"/>
    <property type="project" value="UniProtKB-KW"/>
</dbReference>
<evidence type="ECO:0000256" key="10">
    <source>
        <dbReference type="RuleBase" id="RU000356"/>
    </source>
</evidence>
<keyword evidence="4 10" id="KW-0561">Oxygen transport</keyword>
<dbReference type="EMBL" id="PVTF01000006">
    <property type="protein sequence ID" value="PRY40585.1"/>
    <property type="molecule type" value="Genomic_DNA"/>
</dbReference>
<evidence type="ECO:0000259" key="12">
    <source>
        <dbReference type="PROSITE" id="PS51384"/>
    </source>
</evidence>
<dbReference type="InterPro" id="IPR000971">
    <property type="entry name" value="Globin"/>
</dbReference>
<evidence type="ECO:0000259" key="11">
    <source>
        <dbReference type="PROSITE" id="PS01033"/>
    </source>
</evidence>
<dbReference type="GO" id="GO:0071949">
    <property type="term" value="F:FAD binding"/>
    <property type="evidence" value="ECO:0007669"/>
    <property type="project" value="TreeGrafter"/>
</dbReference>
<feature type="domain" description="FAD-binding FR-type" evidence="12">
    <location>
        <begin position="152"/>
        <end position="261"/>
    </location>
</feature>
<keyword evidence="13" id="KW-0560">Oxidoreductase</keyword>
<sequence length="414" mass="44579">MLAPDSVRVVRATADTVVAHGSLITGRFYDRMFDAHPELLDLFNRGNQANGEQRQALAMSVAAVAGHFAGMKPVPLTAIVGRIAHKHASLGVTPSQYVVVGRHLMAAIGEVLGDAATAEVIAAWDEVFWLFACLLVAEESRQYERAGSTFSRPFTPHTVVDVHRDTEDVTSFLLEPDEDPARPPLPGQYVGVAVDLPDLGRQIRQYTVSSAPGESPLRITVKRHRADGDRPEGMVSTHLHERVRVGDRLQVGPAFGDLVLPRGDSPLLLASAGVGTTPIVAALRHLVAVGSTRPVAVLHADRSPEAHPLRADLVDAVDRLPGASLALWYETKSSRRKGLPLGTKVHKGLVDPDLIQVDPEAHALLCGPLPFMRTVRRALLDRGVPAERIQYEVFGPDAWLGSEEPSQASGAGRA</sequence>
<dbReference type="PANTHER" id="PTHR43396:SF3">
    <property type="entry name" value="FLAVOHEMOPROTEIN"/>
    <property type="match status" value="1"/>
</dbReference>
<proteinExistence type="inferred from homology"/>
<dbReference type="RefSeq" id="WP_106189116.1">
    <property type="nucleotide sequence ID" value="NZ_PVTF01000006.1"/>
</dbReference>
<protein>
    <recommendedName>
        <fullName evidence="2">nitric oxide dioxygenase</fullName>
        <ecNumber evidence="2">1.14.12.17</ecNumber>
    </recommendedName>
</protein>
<dbReference type="GO" id="GO:0020037">
    <property type="term" value="F:heme binding"/>
    <property type="evidence" value="ECO:0007669"/>
    <property type="project" value="InterPro"/>
</dbReference>
<accession>A0A2T0T4H1</accession>
<evidence type="ECO:0000256" key="5">
    <source>
        <dbReference type="ARBA" id="ARBA00022723"/>
    </source>
</evidence>
<evidence type="ECO:0000256" key="8">
    <source>
        <dbReference type="ARBA" id="ARBA00048649"/>
    </source>
</evidence>
<name>A0A2T0T4H1_9PSEU</name>
<dbReference type="SUPFAM" id="SSF46458">
    <property type="entry name" value="Globin-like"/>
    <property type="match status" value="1"/>
</dbReference>
<dbReference type="Pfam" id="PF00042">
    <property type="entry name" value="Globin"/>
    <property type="match status" value="1"/>
</dbReference>
<keyword evidence="13" id="KW-0223">Dioxygenase</keyword>
<keyword evidence="14" id="KW-1185">Reference proteome</keyword>
<dbReference type="InterPro" id="IPR001433">
    <property type="entry name" value="OxRdtase_FAD/NAD-bd"/>
</dbReference>
<dbReference type="InterPro" id="IPR009050">
    <property type="entry name" value="Globin-like_sf"/>
</dbReference>
<comment type="catalytic activity">
    <reaction evidence="9">
        <text>2 nitric oxide + NADPH + 2 O2 = 2 nitrate + NADP(+) + H(+)</text>
        <dbReference type="Rhea" id="RHEA:19465"/>
        <dbReference type="ChEBI" id="CHEBI:15378"/>
        <dbReference type="ChEBI" id="CHEBI:15379"/>
        <dbReference type="ChEBI" id="CHEBI:16480"/>
        <dbReference type="ChEBI" id="CHEBI:17632"/>
        <dbReference type="ChEBI" id="CHEBI:57783"/>
        <dbReference type="ChEBI" id="CHEBI:58349"/>
        <dbReference type="EC" id="1.14.12.17"/>
    </reaction>
</comment>
<dbReference type="PROSITE" id="PS51384">
    <property type="entry name" value="FAD_FR"/>
    <property type="match status" value="1"/>
</dbReference>
<evidence type="ECO:0000256" key="9">
    <source>
        <dbReference type="ARBA" id="ARBA00049433"/>
    </source>
</evidence>
<evidence type="ECO:0000256" key="7">
    <source>
        <dbReference type="ARBA" id="ARBA00023027"/>
    </source>
</evidence>
<comment type="similarity">
    <text evidence="1">In the C-terminal section; belongs to the flavoprotein pyridine nucleotide cytochrome reductase family.</text>
</comment>
<evidence type="ECO:0000256" key="3">
    <source>
        <dbReference type="ARBA" id="ARBA00022617"/>
    </source>
</evidence>
<feature type="domain" description="Globin" evidence="11">
    <location>
        <begin position="1"/>
        <end position="140"/>
    </location>
</feature>
<dbReference type="PROSITE" id="PS01033">
    <property type="entry name" value="GLOBIN"/>
    <property type="match status" value="1"/>
</dbReference>
<evidence type="ECO:0000313" key="13">
    <source>
        <dbReference type="EMBL" id="PRY40585.1"/>
    </source>
</evidence>
<dbReference type="SUPFAM" id="SSF52343">
    <property type="entry name" value="Ferredoxin reductase-like, C-terminal NADP-linked domain"/>
    <property type="match status" value="1"/>
</dbReference>
<dbReference type="SUPFAM" id="SSF63380">
    <property type="entry name" value="Riboflavin synthase domain-like"/>
    <property type="match status" value="1"/>
</dbReference>
<comment type="caution">
    <text evidence="13">The sequence shown here is derived from an EMBL/GenBank/DDBJ whole genome shotgun (WGS) entry which is preliminary data.</text>
</comment>
<evidence type="ECO:0000256" key="6">
    <source>
        <dbReference type="ARBA" id="ARBA00023004"/>
    </source>
</evidence>
<dbReference type="GO" id="GO:0019825">
    <property type="term" value="F:oxygen binding"/>
    <property type="evidence" value="ECO:0007669"/>
    <property type="project" value="InterPro"/>
</dbReference>
<dbReference type="GO" id="GO:0046210">
    <property type="term" value="P:nitric oxide catabolic process"/>
    <property type="evidence" value="ECO:0007669"/>
    <property type="project" value="TreeGrafter"/>
</dbReference>
<dbReference type="GO" id="GO:0046872">
    <property type="term" value="F:metal ion binding"/>
    <property type="evidence" value="ECO:0007669"/>
    <property type="project" value="UniProtKB-KW"/>
</dbReference>
<evidence type="ECO:0000256" key="4">
    <source>
        <dbReference type="ARBA" id="ARBA00022621"/>
    </source>
</evidence>
<dbReference type="InterPro" id="IPR017927">
    <property type="entry name" value="FAD-bd_FR_type"/>
</dbReference>
<organism evidence="13 14">
    <name type="scientific">Umezawaea tangerina</name>
    <dbReference type="NCBI Taxonomy" id="84725"/>
    <lineage>
        <taxon>Bacteria</taxon>
        <taxon>Bacillati</taxon>
        <taxon>Actinomycetota</taxon>
        <taxon>Actinomycetes</taxon>
        <taxon>Pseudonocardiales</taxon>
        <taxon>Pseudonocardiaceae</taxon>
        <taxon>Umezawaea</taxon>
    </lineage>
</organism>
<keyword evidence="3 10" id="KW-0349">Heme</keyword>
<dbReference type="InterPro" id="IPR039261">
    <property type="entry name" value="FNR_nucleotide-bd"/>
</dbReference>
<dbReference type="GO" id="GO:0008941">
    <property type="term" value="F:nitric oxide dioxygenase NAD(P)H activity"/>
    <property type="evidence" value="ECO:0007669"/>
    <property type="project" value="UniProtKB-EC"/>
</dbReference>
<dbReference type="AlphaFoldDB" id="A0A2T0T4H1"/>
<evidence type="ECO:0000256" key="2">
    <source>
        <dbReference type="ARBA" id="ARBA00012229"/>
    </source>
</evidence>
<comment type="catalytic activity">
    <reaction evidence="8">
        <text>2 nitric oxide + NADH + 2 O2 = 2 nitrate + NAD(+) + H(+)</text>
        <dbReference type="Rhea" id="RHEA:19469"/>
        <dbReference type="ChEBI" id="CHEBI:15378"/>
        <dbReference type="ChEBI" id="CHEBI:15379"/>
        <dbReference type="ChEBI" id="CHEBI:16480"/>
        <dbReference type="ChEBI" id="CHEBI:17632"/>
        <dbReference type="ChEBI" id="CHEBI:57540"/>
        <dbReference type="ChEBI" id="CHEBI:57945"/>
        <dbReference type="EC" id="1.14.12.17"/>
    </reaction>
</comment>
<dbReference type="Gene3D" id="1.10.490.10">
    <property type="entry name" value="Globins"/>
    <property type="match status" value="1"/>
</dbReference>
<dbReference type="CDD" id="cd06184">
    <property type="entry name" value="flavohem_like_fad_nad_binding"/>
    <property type="match status" value="1"/>
</dbReference>
<dbReference type="GO" id="GO:0071500">
    <property type="term" value="P:cellular response to nitrosative stress"/>
    <property type="evidence" value="ECO:0007669"/>
    <property type="project" value="TreeGrafter"/>
</dbReference>
<evidence type="ECO:0000256" key="1">
    <source>
        <dbReference type="ARBA" id="ARBA00006401"/>
    </source>
</evidence>
<keyword evidence="7" id="KW-0520">NAD</keyword>
<dbReference type="Proteomes" id="UP000239494">
    <property type="component" value="Unassembled WGS sequence"/>
</dbReference>
<dbReference type="EC" id="1.14.12.17" evidence="2"/>
<dbReference type="InterPro" id="IPR017938">
    <property type="entry name" value="Riboflavin_synthase-like_b-brl"/>
</dbReference>
<keyword evidence="5" id="KW-0479">Metal-binding</keyword>
<dbReference type="Gene3D" id="2.40.30.10">
    <property type="entry name" value="Translation factors"/>
    <property type="match status" value="1"/>
</dbReference>